<dbReference type="EMBL" id="JAUEDK010000027">
    <property type="protein sequence ID" value="MDN0076190.1"/>
    <property type="molecule type" value="Genomic_DNA"/>
</dbReference>
<comment type="caution">
    <text evidence="3">The sequence shown here is derived from an EMBL/GenBank/DDBJ whole genome shotgun (WGS) entry which is preliminary data.</text>
</comment>
<dbReference type="InterPro" id="IPR025737">
    <property type="entry name" value="FApF"/>
</dbReference>
<evidence type="ECO:0000313" key="3">
    <source>
        <dbReference type="EMBL" id="MDN0076190.1"/>
    </source>
</evidence>
<dbReference type="RefSeq" id="WP_289830853.1">
    <property type="nucleotide sequence ID" value="NZ_JAUEDK010000027.1"/>
</dbReference>
<evidence type="ECO:0000313" key="4">
    <source>
        <dbReference type="Proteomes" id="UP001168540"/>
    </source>
</evidence>
<reference evidence="3" key="1">
    <citation type="submission" date="2023-06" db="EMBL/GenBank/DDBJ databases">
        <authorList>
            <person name="Zhang S."/>
        </authorList>
    </citation>
    <scope>NUCLEOTIDE SEQUENCE</scope>
    <source>
        <strain evidence="3">SG2303</strain>
    </source>
</reference>
<keyword evidence="2" id="KW-0732">Signal</keyword>
<gene>
    <name evidence="3" type="ORF">QU481_14990</name>
</gene>
<name>A0ABT7XR36_9NEIS</name>
<feature type="compositionally biased region" description="Polar residues" evidence="1">
    <location>
        <begin position="158"/>
        <end position="167"/>
    </location>
</feature>
<dbReference type="Pfam" id="PF13557">
    <property type="entry name" value="Phenol_MetA_deg"/>
    <property type="match status" value="1"/>
</dbReference>
<dbReference type="SUPFAM" id="SSF103515">
    <property type="entry name" value="Autotransporter"/>
    <property type="match status" value="1"/>
</dbReference>
<evidence type="ECO:0008006" key="5">
    <source>
        <dbReference type="Google" id="ProtNLM"/>
    </source>
</evidence>
<dbReference type="InterPro" id="IPR036709">
    <property type="entry name" value="Autotransporte_beta_dom_sf"/>
</dbReference>
<feature type="compositionally biased region" description="Low complexity" evidence="1">
    <location>
        <begin position="69"/>
        <end position="100"/>
    </location>
</feature>
<dbReference type="Proteomes" id="UP001168540">
    <property type="component" value="Unassembled WGS sequence"/>
</dbReference>
<sequence>MKRNFPFALKPRWEVLAASMLLCSSAGVYADTMPPVDQTESAAQSSPQPSAQSADSTEPAESKPISTDPSPQEAQSAQPAESQPAATSSESQATAPAQSSDPAKTAESQPTSTSPDSASQLQQSPSQTDAPATTVAAQPAPAATDPAPATAAAEAAGNASQAGQTPATAAANGVDTPTQPTNDKVSDIVGTFDPQGVLTPKGHFVIDPSLQFSTSSSNRVALVGYTIIPAITIGLININKVTRDSYVAALDGRYGLTNRLEFAIHVPFVYQEENTQEQPINTPSTASDIQNFTANGGGIGDVQFGFRYQFNQPDAGMPYYVGSLKVSAPTGKGPFDVPYSSQTGLETKTPTGAGFWGVQPGLTFIMPTDPAVFYGGISYQYNFSKNVDKTLFISSGGLASTQVIGDVKPGDVVEVNFGMGFGINDKASFSIGYDHNVIGRTKVNGQFGEGTTTVQVGQLLIGYSYRITPKQTINLTLGVGVTPDSPNAQITLHAPFDL</sequence>
<protein>
    <recommendedName>
        <fullName evidence="5">Acetate kinase</fullName>
    </recommendedName>
</protein>
<proteinExistence type="predicted"/>
<feature type="compositionally biased region" description="Polar residues" evidence="1">
    <location>
        <begin position="106"/>
        <end position="127"/>
    </location>
</feature>
<organism evidence="3 4">
    <name type="scientific">Crenobacter oryzisoli</name>
    <dbReference type="NCBI Taxonomy" id="3056844"/>
    <lineage>
        <taxon>Bacteria</taxon>
        <taxon>Pseudomonadati</taxon>
        <taxon>Pseudomonadota</taxon>
        <taxon>Betaproteobacteria</taxon>
        <taxon>Neisseriales</taxon>
        <taxon>Neisseriaceae</taxon>
        <taxon>Crenobacter</taxon>
    </lineage>
</organism>
<feature type="chain" id="PRO_5047453111" description="Acetate kinase" evidence="2">
    <location>
        <begin position="31"/>
        <end position="498"/>
    </location>
</feature>
<keyword evidence="4" id="KW-1185">Reference proteome</keyword>
<feature type="compositionally biased region" description="Low complexity" evidence="1">
    <location>
        <begin position="41"/>
        <end position="54"/>
    </location>
</feature>
<feature type="signal peptide" evidence="2">
    <location>
        <begin position="1"/>
        <end position="30"/>
    </location>
</feature>
<feature type="region of interest" description="Disordered" evidence="1">
    <location>
        <begin position="30"/>
        <end position="189"/>
    </location>
</feature>
<evidence type="ECO:0000256" key="2">
    <source>
        <dbReference type="SAM" id="SignalP"/>
    </source>
</evidence>
<feature type="compositionally biased region" description="Low complexity" evidence="1">
    <location>
        <begin position="128"/>
        <end position="156"/>
    </location>
</feature>
<accession>A0ABT7XR36</accession>
<evidence type="ECO:0000256" key="1">
    <source>
        <dbReference type="SAM" id="MobiDB-lite"/>
    </source>
</evidence>